<evidence type="ECO:0000313" key="2">
    <source>
        <dbReference type="EMBL" id="GIY14991.1"/>
    </source>
</evidence>
<comment type="caution">
    <text evidence="2">The sequence shown here is derived from an EMBL/GenBank/DDBJ whole genome shotgun (WGS) entry which is preliminary data.</text>
</comment>
<dbReference type="EMBL" id="BPLR01007177">
    <property type="protein sequence ID" value="GIY14991.1"/>
    <property type="molecule type" value="Genomic_DNA"/>
</dbReference>
<organism evidence="2 3">
    <name type="scientific">Caerostris extrusa</name>
    <name type="common">Bark spider</name>
    <name type="synonym">Caerostris bankana</name>
    <dbReference type="NCBI Taxonomy" id="172846"/>
    <lineage>
        <taxon>Eukaryota</taxon>
        <taxon>Metazoa</taxon>
        <taxon>Ecdysozoa</taxon>
        <taxon>Arthropoda</taxon>
        <taxon>Chelicerata</taxon>
        <taxon>Arachnida</taxon>
        <taxon>Araneae</taxon>
        <taxon>Araneomorphae</taxon>
        <taxon>Entelegynae</taxon>
        <taxon>Araneoidea</taxon>
        <taxon>Araneidae</taxon>
        <taxon>Caerostris</taxon>
    </lineage>
</organism>
<gene>
    <name evidence="2" type="ORF">CEXT_231121</name>
</gene>
<protein>
    <submittedName>
        <fullName evidence="2">Uncharacterized protein</fullName>
    </submittedName>
</protein>
<accession>A0AAV4R2Z5</accession>
<evidence type="ECO:0000313" key="3">
    <source>
        <dbReference type="Proteomes" id="UP001054945"/>
    </source>
</evidence>
<sequence>MRPKAGQKTSFRVQSAINKMLGDDLIVRSGLTQDATRIPMRKISSSSLFFLFIKQVFYVKYFLVLLANIVKSMQTMAKCHEIDITGAM</sequence>
<keyword evidence="1" id="KW-0812">Transmembrane</keyword>
<feature type="transmembrane region" description="Helical" evidence="1">
    <location>
        <begin position="48"/>
        <end position="70"/>
    </location>
</feature>
<keyword evidence="1" id="KW-0472">Membrane</keyword>
<proteinExistence type="predicted"/>
<keyword evidence="3" id="KW-1185">Reference proteome</keyword>
<name>A0AAV4R2Z5_CAEEX</name>
<dbReference type="AlphaFoldDB" id="A0AAV4R2Z5"/>
<keyword evidence="1" id="KW-1133">Transmembrane helix</keyword>
<reference evidence="2 3" key="1">
    <citation type="submission" date="2021-06" db="EMBL/GenBank/DDBJ databases">
        <title>Caerostris extrusa draft genome.</title>
        <authorList>
            <person name="Kono N."/>
            <person name="Arakawa K."/>
        </authorList>
    </citation>
    <scope>NUCLEOTIDE SEQUENCE [LARGE SCALE GENOMIC DNA]</scope>
</reference>
<dbReference type="Proteomes" id="UP001054945">
    <property type="component" value="Unassembled WGS sequence"/>
</dbReference>
<evidence type="ECO:0000256" key="1">
    <source>
        <dbReference type="SAM" id="Phobius"/>
    </source>
</evidence>